<dbReference type="Proteomes" id="UP000887159">
    <property type="component" value="Unassembled WGS sequence"/>
</dbReference>
<protein>
    <submittedName>
        <fullName evidence="1">Uncharacterized protein</fullName>
    </submittedName>
</protein>
<gene>
    <name evidence="1" type="ORF">TNCV_1074241</name>
</gene>
<sequence length="68" mass="7999">MSCKARKMITTELPYECITRSFLIDECRITELFRGYIVNFVKHVSSTSADMILDDEELYAIQAWRKAF</sequence>
<evidence type="ECO:0000313" key="2">
    <source>
        <dbReference type="Proteomes" id="UP000887159"/>
    </source>
</evidence>
<proteinExistence type="predicted"/>
<dbReference type="EMBL" id="BMAU01021346">
    <property type="protein sequence ID" value="GFY17689.1"/>
    <property type="molecule type" value="Genomic_DNA"/>
</dbReference>
<dbReference type="AlphaFoldDB" id="A0A8X6VLK4"/>
<keyword evidence="2" id="KW-1185">Reference proteome</keyword>
<evidence type="ECO:0000313" key="1">
    <source>
        <dbReference type="EMBL" id="GFY17689.1"/>
    </source>
</evidence>
<comment type="caution">
    <text evidence="1">The sequence shown here is derived from an EMBL/GenBank/DDBJ whole genome shotgun (WGS) entry which is preliminary data.</text>
</comment>
<organism evidence="1 2">
    <name type="scientific">Trichonephila clavipes</name>
    <name type="common">Golden silk orbweaver</name>
    <name type="synonym">Nephila clavipes</name>
    <dbReference type="NCBI Taxonomy" id="2585209"/>
    <lineage>
        <taxon>Eukaryota</taxon>
        <taxon>Metazoa</taxon>
        <taxon>Ecdysozoa</taxon>
        <taxon>Arthropoda</taxon>
        <taxon>Chelicerata</taxon>
        <taxon>Arachnida</taxon>
        <taxon>Araneae</taxon>
        <taxon>Araneomorphae</taxon>
        <taxon>Entelegynae</taxon>
        <taxon>Araneoidea</taxon>
        <taxon>Nephilidae</taxon>
        <taxon>Trichonephila</taxon>
    </lineage>
</organism>
<reference evidence="1" key="1">
    <citation type="submission" date="2020-08" db="EMBL/GenBank/DDBJ databases">
        <title>Multicomponent nature underlies the extraordinary mechanical properties of spider dragline silk.</title>
        <authorList>
            <person name="Kono N."/>
            <person name="Nakamura H."/>
            <person name="Mori M."/>
            <person name="Yoshida Y."/>
            <person name="Ohtoshi R."/>
            <person name="Malay A.D."/>
            <person name="Moran D.A.P."/>
            <person name="Tomita M."/>
            <person name="Numata K."/>
            <person name="Arakawa K."/>
        </authorList>
    </citation>
    <scope>NUCLEOTIDE SEQUENCE</scope>
</reference>
<accession>A0A8X6VLK4</accession>
<name>A0A8X6VLK4_TRICX</name>